<feature type="compositionally biased region" description="Basic and acidic residues" evidence="1">
    <location>
        <begin position="255"/>
        <end position="274"/>
    </location>
</feature>
<accession>A0A9X0AFJ5</accession>
<gene>
    <name evidence="2" type="ORF">OCU04_009647</name>
</gene>
<evidence type="ECO:0000256" key="1">
    <source>
        <dbReference type="SAM" id="MobiDB-lite"/>
    </source>
</evidence>
<feature type="region of interest" description="Disordered" evidence="1">
    <location>
        <begin position="255"/>
        <end position="316"/>
    </location>
</feature>
<reference evidence="2" key="1">
    <citation type="submission" date="2022-11" db="EMBL/GenBank/DDBJ databases">
        <title>Genome Resource of Sclerotinia nivalis Strain SnTB1, a Plant Pathogen Isolated from American Ginseng.</title>
        <authorList>
            <person name="Fan S."/>
        </authorList>
    </citation>
    <scope>NUCLEOTIDE SEQUENCE</scope>
    <source>
        <strain evidence="2">SnTB1</strain>
    </source>
</reference>
<dbReference type="AlphaFoldDB" id="A0A9X0AFJ5"/>
<keyword evidence="3" id="KW-1185">Reference proteome</keyword>
<feature type="compositionally biased region" description="Acidic residues" evidence="1">
    <location>
        <begin position="275"/>
        <end position="296"/>
    </location>
</feature>
<proteinExistence type="predicted"/>
<dbReference type="Proteomes" id="UP001152300">
    <property type="component" value="Unassembled WGS sequence"/>
</dbReference>
<protein>
    <submittedName>
        <fullName evidence="2">Uncharacterized protein</fullName>
    </submittedName>
</protein>
<evidence type="ECO:0000313" key="3">
    <source>
        <dbReference type="Proteomes" id="UP001152300"/>
    </source>
</evidence>
<dbReference type="OrthoDB" id="3562267at2759"/>
<comment type="caution">
    <text evidence="2">The sequence shown here is derived from an EMBL/GenBank/DDBJ whole genome shotgun (WGS) entry which is preliminary data.</text>
</comment>
<organism evidence="2 3">
    <name type="scientific">Sclerotinia nivalis</name>
    <dbReference type="NCBI Taxonomy" id="352851"/>
    <lineage>
        <taxon>Eukaryota</taxon>
        <taxon>Fungi</taxon>
        <taxon>Dikarya</taxon>
        <taxon>Ascomycota</taxon>
        <taxon>Pezizomycotina</taxon>
        <taxon>Leotiomycetes</taxon>
        <taxon>Helotiales</taxon>
        <taxon>Sclerotiniaceae</taxon>
        <taxon>Sclerotinia</taxon>
    </lineage>
</organism>
<name>A0A9X0AFJ5_9HELO</name>
<dbReference type="EMBL" id="JAPEIS010000011">
    <property type="protein sequence ID" value="KAJ8061856.1"/>
    <property type="molecule type" value="Genomic_DNA"/>
</dbReference>
<evidence type="ECO:0000313" key="2">
    <source>
        <dbReference type="EMBL" id="KAJ8061856.1"/>
    </source>
</evidence>
<feature type="compositionally biased region" description="Low complexity" evidence="1">
    <location>
        <begin position="297"/>
        <end position="306"/>
    </location>
</feature>
<sequence>MVLSKLIEENGPDFLSDLLRGDTVDIVYIKDGSEIAVKWPSVAAKAISTRFKGLHQYGRYQTYTVFDCLGTSQAKFEAKMLRSKVSDLMDHFGHWLYTGNIDIGGFKVWDLWTFGETFGAPRYQNDVMKALCGEGLDSNPSFLITEYFGFDSGTLKKCWEQANFTADAAHKCFLELGTVYWGNKQMLKFVMDVIVFVGLKDSKVRRIIHDGGYVAEHIVKLLLEAARSKTSTAAPWKSGNVKKYLVNEVIILEDSSSKEETEDHSNEDAENGKEDGDDDDEDNEEMNDEFETEEESTFTAEELLAEGYRLAQPRHV</sequence>